<comment type="caution">
    <text evidence="1">The sequence shown here is derived from an EMBL/GenBank/DDBJ whole genome shotgun (WGS) entry which is preliminary data.</text>
</comment>
<sequence>MNTLLLSSPEKLARLRAELSRSAEHAKQVYLADLDDCGVKWKDGRYRCKAVGCPRCTRTIIGQQQRKAHAFFEQMVGRPTNSDMALLTVVGNGTRHLGELRGNIEAMYKAARYRVGCLSSVSRWSTFAALGYYEVDAVGGEHLPLLGTERRALLPEIAPISISQDGPTWIPSYHAIVHTGRLGIAEVQEEFSRTWPVPGQVHVKRFQPVRSVEDNISKVVSYSLKNTCQIEIPTQMENGRWGKVYEPWPVSWQADYFTWLHQRRNGFEFLRFSISPASSRIIRDLPCHNVDNTVSSFEVEPMPILF</sequence>
<proteinExistence type="predicted"/>
<organism evidence="1 2">
    <name type="scientific">Microvirga mediterraneensis</name>
    <dbReference type="NCBI Taxonomy" id="2754695"/>
    <lineage>
        <taxon>Bacteria</taxon>
        <taxon>Pseudomonadati</taxon>
        <taxon>Pseudomonadota</taxon>
        <taxon>Alphaproteobacteria</taxon>
        <taxon>Hyphomicrobiales</taxon>
        <taxon>Methylobacteriaceae</taxon>
        <taxon>Microvirga</taxon>
    </lineage>
</organism>
<dbReference type="EMBL" id="JACDXJ010000001">
    <property type="protein sequence ID" value="MBA1157475.1"/>
    <property type="molecule type" value="Genomic_DNA"/>
</dbReference>
<evidence type="ECO:0000313" key="1">
    <source>
        <dbReference type="EMBL" id="MBA1157475.1"/>
    </source>
</evidence>
<evidence type="ECO:0000313" key="2">
    <source>
        <dbReference type="Proteomes" id="UP000572984"/>
    </source>
</evidence>
<dbReference type="AlphaFoldDB" id="A0A838BR40"/>
<gene>
    <name evidence="1" type="ORF">H0S73_15215</name>
</gene>
<protein>
    <submittedName>
        <fullName evidence="1">Uncharacterized protein</fullName>
    </submittedName>
</protein>
<dbReference type="RefSeq" id="WP_181052942.1">
    <property type="nucleotide sequence ID" value="NZ_JACDXJ010000001.1"/>
</dbReference>
<dbReference type="Proteomes" id="UP000572984">
    <property type="component" value="Unassembled WGS sequence"/>
</dbReference>
<reference evidence="1 2" key="1">
    <citation type="submission" date="2020-07" db="EMBL/GenBank/DDBJ databases">
        <title>Draft genome and description of Microvirga mediterraneensis Marseille-Q2068 sp. nov.</title>
        <authorList>
            <person name="Boxberger M."/>
        </authorList>
    </citation>
    <scope>NUCLEOTIDE SEQUENCE [LARGE SCALE GENOMIC DNA]</scope>
    <source>
        <strain evidence="1 2">Marseille-Q2068</strain>
    </source>
</reference>
<keyword evidence="2" id="KW-1185">Reference proteome</keyword>
<accession>A0A838BR40</accession>
<name>A0A838BR40_9HYPH</name>